<evidence type="ECO:0000313" key="3">
    <source>
        <dbReference type="Proteomes" id="UP001209570"/>
    </source>
</evidence>
<dbReference type="EMBL" id="JAKCXM010009035">
    <property type="protein sequence ID" value="KAJ0388548.1"/>
    <property type="molecule type" value="Genomic_DNA"/>
</dbReference>
<dbReference type="AlphaFoldDB" id="A0AAD5Q440"/>
<protein>
    <submittedName>
        <fullName evidence="2">Uncharacterized protein</fullName>
    </submittedName>
</protein>
<proteinExistence type="predicted"/>
<comment type="caution">
    <text evidence="2">The sequence shown here is derived from an EMBL/GenBank/DDBJ whole genome shotgun (WGS) entry which is preliminary data.</text>
</comment>
<accession>A0AAD5Q440</accession>
<name>A0AAD5Q440_PYTIN</name>
<reference evidence="2" key="1">
    <citation type="submission" date="2021-12" db="EMBL/GenBank/DDBJ databases">
        <title>Prjna785345.</title>
        <authorList>
            <person name="Rujirawat T."/>
            <person name="Krajaejun T."/>
        </authorList>
    </citation>
    <scope>NUCLEOTIDE SEQUENCE</scope>
    <source>
        <strain evidence="2">Pi057C3</strain>
    </source>
</reference>
<evidence type="ECO:0000313" key="2">
    <source>
        <dbReference type="EMBL" id="KAJ0388548.1"/>
    </source>
</evidence>
<gene>
    <name evidence="2" type="ORF">P43SY_011044</name>
</gene>
<evidence type="ECO:0000256" key="1">
    <source>
        <dbReference type="SAM" id="MobiDB-lite"/>
    </source>
</evidence>
<organism evidence="2 3">
    <name type="scientific">Pythium insidiosum</name>
    <name type="common">Pythiosis disease agent</name>
    <dbReference type="NCBI Taxonomy" id="114742"/>
    <lineage>
        <taxon>Eukaryota</taxon>
        <taxon>Sar</taxon>
        <taxon>Stramenopiles</taxon>
        <taxon>Oomycota</taxon>
        <taxon>Peronosporomycetes</taxon>
        <taxon>Pythiales</taxon>
        <taxon>Pythiaceae</taxon>
        <taxon>Pythium</taxon>
    </lineage>
</organism>
<sequence length="77" mass="8267">MPVARPKSAWMPVSTNRATEQASATKPARGLEAPEPWRQTAPPAQVMKHPRPGASSKLVPAEQLPPEPAKQPLLEPA</sequence>
<feature type="compositionally biased region" description="Polar residues" evidence="1">
    <location>
        <begin position="13"/>
        <end position="24"/>
    </location>
</feature>
<keyword evidence="3" id="KW-1185">Reference proteome</keyword>
<dbReference type="Proteomes" id="UP001209570">
    <property type="component" value="Unassembled WGS sequence"/>
</dbReference>
<feature type="region of interest" description="Disordered" evidence="1">
    <location>
        <begin position="1"/>
        <end position="77"/>
    </location>
</feature>